<dbReference type="InterPro" id="IPR029066">
    <property type="entry name" value="PLP-binding_barrel"/>
</dbReference>
<evidence type="ECO:0000313" key="4">
    <source>
        <dbReference type="Proteomes" id="UP000223839"/>
    </source>
</evidence>
<reference evidence="3 4" key="1">
    <citation type="submission" date="2017-09" db="EMBL/GenBank/DDBJ databases">
        <title>Large-scale bioinformatics analysis of Bacillus genomes uncovers conserved roles of natural products in bacterial physiology.</title>
        <authorList>
            <consortium name="Agbiome Team Llc"/>
            <person name="Bleich R.M."/>
            <person name="Grubbs K.J."/>
            <person name="Santa Maria K.C."/>
            <person name="Allen S.E."/>
            <person name="Farag S."/>
            <person name="Shank E.A."/>
            <person name="Bowers A."/>
        </authorList>
    </citation>
    <scope>NUCLEOTIDE SEQUENCE [LARGE SCALE GENOMIC DNA]</scope>
    <source>
        <strain evidence="3 4">AFS077661</strain>
    </source>
</reference>
<feature type="domain" description="YhfX-like C-terminal" evidence="2">
    <location>
        <begin position="280"/>
        <end position="378"/>
    </location>
</feature>
<organism evidence="3 4">
    <name type="scientific">Bacillus thuringiensis</name>
    <dbReference type="NCBI Taxonomy" id="1428"/>
    <lineage>
        <taxon>Bacteria</taxon>
        <taxon>Bacillati</taxon>
        <taxon>Bacillota</taxon>
        <taxon>Bacilli</taxon>
        <taxon>Bacillales</taxon>
        <taxon>Bacillaceae</taxon>
        <taxon>Bacillus</taxon>
        <taxon>Bacillus cereus group</taxon>
    </lineage>
</organism>
<accession>A0AB36U2X5</accession>
<dbReference type="InterPro" id="IPR048449">
    <property type="entry name" value="YhfX-like_C"/>
</dbReference>
<proteinExistence type="predicted"/>
<dbReference type="AlphaFoldDB" id="A0AB36U2X5"/>
<sequence>MFLNVISKRNPKLIESCVNLHQEGIIPPNTYVVDVDSVIKNARLLVNKSRDYGLSLYFMTKQFGREPLLSKLIAQQGITKAVAIDMEETRRLYDAGITLGHVGHLVQPGKKEWIDLLKMDPEVITVFSLERAKQLSEVAKSLGKVQNILLRVTDKRDYTYPAPIGGIDIKDLQNVTNNIIKLSNIKLQGITSFPLFKMDTEACKPIFTPNLETLLEAKAIIEEEGVQVLQVNGPGMTSVSTIPLLKQAGVTHGEPGHAFTGTTPFHSIEDDSLEMPAIAYVSEVSHQDSLHSYVIGGGFYAQSHAKEALVGSNFPDLMENRVPLITPSPGYIDYYGILDRVKGIQVGDTAVFSFRTQAFVTRAHIALVQGVENGCPKVISFTRRG</sequence>
<dbReference type="Proteomes" id="UP000223839">
    <property type="component" value="Unassembled WGS sequence"/>
</dbReference>
<dbReference type="EMBL" id="NUYG01000001">
    <property type="protein sequence ID" value="PFM96859.1"/>
    <property type="molecule type" value="Genomic_DNA"/>
</dbReference>
<protein>
    <recommendedName>
        <fullName evidence="5">Alanine racemase N-terminal domain-containing protein</fullName>
    </recommendedName>
</protein>
<dbReference type="Pfam" id="PF01168">
    <property type="entry name" value="Ala_racemase_N"/>
    <property type="match status" value="1"/>
</dbReference>
<feature type="domain" description="Alanine racemase N-terminal" evidence="1">
    <location>
        <begin position="33"/>
        <end position="264"/>
    </location>
</feature>
<gene>
    <name evidence="3" type="ORF">COJ61_00400</name>
</gene>
<dbReference type="SUPFAM" id="SSF51419">
    <property type="entry name" value="PLP-binding barrel"/>
    <property type="match status" value="1"/>
</dbReference>
<comment type="caution">
    <text evidence="3">The sequence shown here is derived from an EMBL/GenBank/DDBJ whole genome shotgun (WGS) entry which is preliminary data.</text>
</comment>
<name>A0AB36U2X5_BACTU</name>
<evidence type="ECO:0000259" key="1">
    <source>
        <dbReference type="Pfam" id="PF01168"/>
    </source>
</evidence>
<dbReference type="RefSeq" id="WP_097920765.1">
    <property type="nucleotide sequence ID" value="NZ_NUYG01000001.1"/>
</dbReference>
<dbReference type="Gene3D" id="2.40.37.30">
    <property type="match status" value="2"/>
</dbReference>
<evidence type="ECO:0000259" key="2">
    <source>
        <dbReference type="Pfam" id="PF21279"/>
    </source>
</evidence>
<evidence type="ECO:0008006" key="5">
    <source>
        <dbReference type="Google" id="ProtNLM"/>
    </source>
</evidence>
<dbReference type="InterPro" id="IPR001608">
    <property type="entry name" value="Ala_racemase_N"/>
</dbReference>
<evidence type="ECO:0000313" key="3">
    <source>
        <dbReference type="EMBL" id="PFM96859.1"/>
    </source>
</evidence>
<dbReference type="Pfam" id="PF21279">
    <property type="entry name" value="YhfX-like_C"/>
    <property type="match status" value="1"/>
</dbReference>